<feature type="transmembrane region" description="Helical" evidence="6">
    <location>
        <begin position="429"/>
        <end position="453"/>
    </location>
</feature>
<evidence type="ECO:0000256" key="5">
    <source>
        <dbReference type="ARBA" id="ARBA00023136"/>
    </source>
</evidence>
<dbReference type="InterPro" id="IPR020846">
    <property type="entry name" value="MFS_dom"/>
</dbReference>
<dbReference type="KEGG" id="amij:EQM06_03960"/>
<dbReference type="Gene3D" id="1.20.1720.10">
    <property type="entry name" value="Multidrug resistance protein D"/>
    <property type="match status" value="1"/>
</dbReference>
<feature type="transmembrane region" description="Helical" evidence="6">
    <location>
        <begin position="299"/>
        <end position="317"/>
    </location>
</feature>
<dbReference type="PANTHER" id="PTHR42718">
    <property type="entry name" value="MAJOR FACILITATOR SUPERFAMILY MULTIDRUG TRANSPORTER MFSC"/>
    <property type="match status" value="1"/>
</dbReference>
<feature type="transmembrane region" description="Helical" evidence="6">
    <location>
        <begin position="136"/>
        <end position="155"/>
    </location>
</feature>
<feature type="transmembrane region" description="Helical" evidence="6">
    <location>
        <begin position="43"/>
        <end position="66"/>
    </location>
</feature>
<dbReference type="PROSITE" id="PS50850">
    <property type="entry name" value="MFS"/>
    <property type="match status" value="1"/>
</dbReference>
<dbReference type="OrthoDB" id="102502at2"/>
<dbReference type="PRINTS" id="PR01036">
    <property type="entry name" value="TCRTETB"/>
</dbReference>
<feature type="transmembrane region" description="Helical" evidence="6">
    <location>
        <begin position="329"/>
        <end position="347"/>
    </location>
</feature>
<proteinExistence type="predicted"/>
<evidence type="ECO:0000256" key="3">
    <source>
        <dbReference type="ARBA" id="ARBA00022692"/>
    </source>
</evidence>
<evidence type="ECO:0000259" key="7">
    <source>
        <dbReference type="PROSITE" id="PS50850"/>
    </source>
</evidence>
<accession>A0A410PU60</accession>
<dbReference type="GO" id="GO:0022857">
    <property type="term" value="F:transmembrane transporter activity"/>
    <property type="evidence" value="ECO:0007669"/>
    <property type="project" value="InterPro"/>
</dbReference>
<feature type="transmembrane region" description="Helical" evidence="6">
    <location>
        <begin position="198"/>
        <end position="218"/>
    </location>
</feature>
<evidence type="ECO:0000313" key="8">
    <source>
        <dbReference type="EMBL" id="QAT42450.1"/>
    </source>
</evidence>
<feature type="transmembrane region" description="Helical" evidence="6">
    <location>
        <begin position="167"/>
        <end position="186"/>
    </location>
</feature>
<protein>
    <submittedName>
        <fullName evidence="8">MFS transporter</fullName>
    </submittedName>
</protein>
<dbReference type="Proteomes" id="UP000287601">
    <property type="component" value="Chromosome"/>
</dbReference>
<keyword evidence="9" id="KW-1185">Reference proteome</keyword>
<dbReference type="SUPFAM" id="SSF103473">
    <property type="entry name" value="MFS general substrate transporter"/>
    <property type="match status" value="1"/>
</dbReference>
<feature type="transmembrane region" description="Helical" evidence="6">
    <location>
        <begin position="224"/>
        <end position="241"/>
    </location>
</feature>
<feature type="transmembrane region" description="Helical" evidence="6">
    <location>
        <begin position="78"/>
        <end position="97"/>
    </location>
</feature>
<dbReference type="Pfam" id="PF07690">
    <property type="entry name" value="MFS_1"/>
    <property type="match status" value="1"/>
</dbReference>
<evidence type="ECO:0000256" key="2">
    <source>
        <dbReference type="ARBA" id="ARBA00022448"/>
    </source>
</evidence>
<sequence length="456" mass="48909">MNNIYDKKQRATLIVVIVTSFITTFTGSALNLSVPAIGTEFQVSAGLVGWIVTSYMLASAAFSVPFGRVADITSRKKVLVTGILIFALCSLAAAFAWNMKIILALRALQGFGAAMIFSTNIAVLISAFPESTRGKVLGYSTASTYIGLSAGPVIGGLCNHYFGWRSIFILTSVVSAAVFYMAVRGLPKTEKKNEKIDVDIAGNVLYIAMILCLLYGLSAFSTNLLAKVLLPIGAASAILFGRHELKTENPIVELRLFTHNLAYTFSNIAALLNYGATFAISYLLSIYLQVVMGYSSQTAGIILVAQPVVMALLSPYAGKLSDRISPFKLASFGMGLCAVCLLFFSFLSESFPLWSIIAVLMVAGVGFAFFSSPNTNAVMACVEKKDYGVASSLLATMRTIGHTSSMATVTFVVGMYMGNTALAEAEPYVLIKTMHMSFIIFTGICAIGTFFSLKRK</sequence>
<dbReference type="EMBL" id="CP035281">
    <property type="protein sequence ID" value="QAT42450.1"/>
    <property type="molecule type" value="Genomic_DNA"/>
</dbReference>
<dbReference type="InterPro" id="IPR036259">
    <property type="entry name" value="MFS_trans_sf"/>
</dbReference>
<keyword evidence="5 6" id="KW-0472">Membrane</keyword>
<organism evidence="8 9">
    <name type="scientific">Aminipila luticellarii</name>
    <dbReference type="NCBI Taxonomy" id="2507160"/>
    <lineage>
        <taxon>Bacteria</taxon>
        <taxon>Bacillati</taxon>
        <taxon>Bacillota</taxon>
        <taxon>Clostridia</taxon>
        <taxon>Peptostreptococcales</taxon>
        <taxon>Anaerovoracaceae</taxon>
        <taxon>Aminipila</taxon>
    </lineage>
</organism>
<dbReference type="CDD" id="cd17321">
    <property type="entry name" value="MFS_MMR_MDR_like"/>
    <property type="match status" value="1"/>
</dbReference>
<dbReference type="PANTHER" id="PTHR42718:SF9">
    <property type="entry name" value="MAJOR FACILITATOR SUPERFAMILY MULTIDRUG TRANSPORTER MFSC"/>
    <property type="match status" value="1"/>
</dbReference>
<comment type="subcellular location">
    <subcellularLocation>
        <location evidence="1">Cell membrane</location>
        <topology evidence="1">Multi-pass membrane protein</topology>
    </subcellularLocation>
</comment>
<name>A0A410PU60_9FIRM</name>
<evidence type="ECO:0000313" key="9">
    <source>
        <dbReference type="Proteomes" id="UP000287601"/>
    </source>
</evidence>
<evidence type="ECO:0000256" key="4">
    <source>
        <dbReference type="ARBA" id="ARBA00022989"/>
    </source>
</evidence>
<feature type="transmembrane region" description="Helical" evidence="6">
    <location>
        <begin position="393"/>
        <end position="417"/>
    </location>
</feature>
<dbReference type="Gene3D" id="1.20.1250.20">
    <property type="entry name" value="MFS general substrate transporter like domains"/>
    <property type="match status" value="1"/>
</dbReference>
<dbReference type="GO" id="GO:0005886">
    <property type="term" value="C:plasma membrane"/>
    <property type="evidence" value="ECO:0007669"/>
    <property type="project" value="UniProtKB-SubCell"/>
</dbReference>
<dbReference type="AlphaFoldDB" id="A0A410PU60"/>
<feature type="transmembrane region" description="Helical" evidence="6">
    <location>
        <begin position="261"/>
        <end position="287"/>
    </location>
</feature>
<feature type="transmembrane region" description="Helical" evidence="6">
    <location>
        <begin position="353"/>
        <end position="372"/>
    </location>
</feature>
<dbReference type="InterPro" id="IPR011701">
    <property type="entry name" value="MFS"/>
</dbReference>
<gene>
    <name evidence="8" type="ORF">EQM06_03960</name>
</gene>
<feature type="transmembrane region" description="Helical" evidence="6">
    <location>
        <begin position="12"/>
        <end position="37"/>
    </location>
</feature>
<keyword evidence="4 6" id="KW-1133">Transmembrane helix</keyword>
<feature type="domain" description="Major facilitator superfamily (MFS) profile" evidence="7">
    <location>
        <begin position="12"/>
        <end position="456"/>
    </location>
</feature>
<reference evidence="8 9" key="1">
    <citation type="submission" date="2019-01" db="EMBL/GenBank/DDBJ databases">
        <title>Draft genomes of a novel of Aminipila strains.</title>
        <authorList>
            <person name="Ma S."/>
        </authorList>
    </citation>
    <scope>NUCLEOTIDE SEQUENCE [LARGE SCALE GENOMIC DNA]</scope>
    <source>
        <strain evidence="9">JN-39</strain>
    </source>
</reference>
<keyword evidence="3 6" id="KW-0812">Transmembrane</keyword>
<keyword evidence="2" id="KW-0813">Transport</keyword>
<evidence type="ECO:0000256" key="1">
    <source>
        <dbReference type="ARBA" id="ARBA00004651"/>
    </source>
</evidence>
<evidence type="ECO:0000256" key="6">
    <source>
        <dbReference type="SAM" id="Phobius"/>
    </source>
</evidence>
<feature type="transmembrane region" description="Helical" evidence="6">
    <location>
        <begin position="103"/>
        <end position="124"/>
    </location>
</feature>